<evidence type="ECO:0000256" key="3">
    <source>
        <dbReference type="ARBA" id="ARBA00007330"/>
    </source>
</evidence>
<dbReference type="SMART" id="SM00054">
    <property type="entry name" value="EFh"/>
    <property type="match status" value="2"/>
</dbReference>
<evidence type="ECO:0000256" key="2">
    <source>
        <dbReference type="ARBA" id="ARBA00004745"/>
    </source>
</evidence>
<dbReference type="InterPro" id="IPR000447">
    <property type="entry name" value="G3P_DH_FAD-dep"/>
</dbReference>
<accession>A0A7S0LGJ9</accession>
<evidence type="ECO:0000313" key="12">
    <source>
        <dbReference type="EMBL" id="CAD8611099.1"/>
    </source>
</evidence>
<dbReference type="InterPro" id="IPR006076">
    <property type="entry name" value="FAD-dep_OxRdtase"/>
</dbReference>
<dbReference type="EMBL" id="HBEY01030500">
    <property type="protein sequence ID" value="CAD8611099.1"/>
    <property type="molecule type" value="Transcribed_RNA"/>
</dbReference>
<dbReference type="PANTHER" id="PTHR11985">
    <property type="entry name" value="GLYCEROL-3-PHOSPHATE DEHYDROGENASE"/>
    <property type="match status" value="1"/>
</dbReference>
<dbReference type="GO" id="GO:0006072">
    <property type="term" value="P:glycerol-3-phosphate metabolic process"/>
    <property type="evidence" value="ECO:0007669"/>
    <property type="project" value="UniProtKB-UniRule"/>
</dbReference>
<dbReference type="SUPFAM" id="SSF51905">
    <property type="entry name" value="FAD/NAD(P)-binding domain"/>
    <property type="match status" value="1"/>
</dbReference>
<keyword evidence="6" id="KW-0274">FAD</keyword>
<evidence type="ECO:0000259" key="11">
    <source>
        <dbReference type="PROSITE" id="PS50222"/>
    </source>
</evidence>
<keyword evidence="9 10" id="KW-0560">Oxidoreductase</keyword>
<dbReference type="EC" id="1.1.5.3" evidence="4 10"/>
<dbReference type="GO" id="GO:0005509">
    <property type="term" value="F:calcium ion binding"/>
    <property type="evidence" value="ECO:0007669"/>
    <property type="project" value="InterPro"/>
</dbReference>
<dbReference type="Pfam" id="PF01266">
    <property type="entry name" value="DAO"/>
    <property type="match status" value="1"/>
</dbReference>
<dbReference type="CDD" id="cd00051">
    <property type="entry name" value="EFh"/>
    <property type="match status" value="1"/>
</dbReference>
<keyword evidence="8" id="KW-0809">Transit peptide</keyword>
<dbReference type="InterPro" id="IPR036188">
    <property type="entry name" value="FAD/NAD-bd_sf"/>
</dbReference>
<evidence type="ECO:0000256" key="7">
    <source>
        <dbReference type="ARBA" id="ARBA00022837"/>
    </source>
</evidence>
<comment type="pathway">
    <text evidence="2">Polyol metabolism; glycerol degradation.</text>
</comment>
<evidence type="ECO:0000256" key="1">
    <source>
        <dbReference type="ARBA" id="ARBA00001974"/>
    </source>
</evidence>
<evidence type="ECO:0000256" key="10">
    <source>
        <dbReference type="RuleBase" id="RU361217"/>
    </source>
</evidence>
<dbReference type="GO" id="GO:0004368">
    <property type="term" value="F:glycerol-3-phosphate dehydrogenase (quinone) activity"/>
    <property type="evidence" value="ECO:0007669"/>
    <property type="project" value="UniProtKB-EC"/>
</dbReference>
<dbReference type="Gene3D" id="1.10.8.870">
    <property type="entry name" value="Alpha-glycerophosphate oxidase, cap domain"/>
    <property type="match status" value="1"/>
</dbReference>
<reference evidence="12" key="1">
    <citation type="submission" date="2021-01" db="EMBL/GenBank/DDBJ databases">
        <authorList>
            <person name="Corre E."/>
            <person name="Pelletier E."/>
            <person name="Niang G."/>
            <person name="Scheremetjew M."/>
            <person name="Finn R."/>
            <person name="Kale V."/>
            <person name="Holt S."/>
            <person name="Cochrane G."/>
            <person name="Meng A."/>
            <person name="Brown T."/>
            <person name="Cohen L."/>
        </authorList>
    </citation>
    <scope>NUCLEOTIDE SEQUENCE</scope>
    <source>
        <strain evidence="12">PLY182g</strain>
    </source>
</reference>
<protein>
    <recommendedName>
        <fullName evidence="4 10">Glycerol-3-phosphate dehydrogenase</fullName>
        <ecNumber evidence="4 10">1.1.5.3</ecNumber>
    </recommendedName>
</protein>
<dbReference type="InterPro" id="IPR038299">
    <property type="entry name" value="DAO_C_sf"/>
</dbReference>
<evidence type="ECO:0000256" key="8">
    <source>
        <dbReference type="ARBA" id="ARBA00022946"/>
    </source>
</evidence>
<evidence type="ECO:0000256" key="5">
    <source>
        <dbReference type="ARBA" id="ARBA00022630"/>
    </source>
</evidence>
<name>A0A7S0LGJ9_9EUKA</name>
<feature type="domain" description="EF-hand" evidence="11">
    <location>
        <begin position="645"/>
        <end position="680"/>
    </location>
</feature>
<dbReference type="AlphaFoldDB" id="A0A7S0LGJ9"/>
<dbReference type="PROSITE" id="PS00978">
    <property type="entry name" value="FAD_G3PDH_2"/>
    <property type="match status" value="1"/>
</dbReference>
<dbReference type="InterPro" id="IPR018247">
    <property type="entry name" value="EF_Hand_1_Ca_BS"/>
</dbReference>
<dbReference type="PANTHER" id="PTHR11985:SF15">
    <property type="entry name" value="GLYCEROL-3-PHOSPHATE DEHYDROGENASE, MITOCHONDRIAL"/>
    <property type="match status" value="1"/>
</dbReference>
<dbReference type="Pfam" id="PF16901">
    <property type="entry name" value="DAO_C"/>
    <property type="match status" value="1"/>
</dbReference>
<feature type="domain" description="EF-hand" evidence="11">
    <location>
        <begin position="682"/>
        <end position="717"/>
    </location>
</feature>
<keyword evidence="7" id="KW-0106">Calcium</keyword>
<dbReference type="Gene3D" id="3.50.50.60">
    <property type="entry name" value="FAD/NAD(P)-binding domain"/>
    <property type="match status" value="1"/>
</dbReference>
<proteinExistence type="inferred from homology"/>
<dbReference type="SUPFAM" id="SSF47473">
    <property type="entry name" value="EF-hand"/>
    <property type="match status" value="1"/>
</dbReference>
<dbReference type="Gene3D" id="3.30.9.10">
    <property type="entry name" value="D-Amino Acid Oxidase, subunit A, domain 2"/>
    <property type="match status" value="1"/>
</dbReference>
<dbReference type="InterPro" id="IPR002048">
    <property type="entry name" value="EF_hand_dom"/>
</dbReference>
<dbReference type="Pfam" id="PF13499">
    <property type="entry name" value="EF-hand_7"/>
    <property type="match status" value="1"/>
</dbReference>
<keyword evidence="5 10" id="KW-0285">Flavoprotein</keyword>
<dbReference type="InterPro" id="IPR031656">
    <property type="entry name" value="DAO_C"/>
</dbReference>
<dbReference type="GO" id="GO:0005739">
    <property type="term" value="C:mitochondrion"/>
    <property type="evidence" value="ECO:0007669"/>
    <property type="project" value="TreeGrafter"/>
</dbReference>
<gene>
    <name evidence="12" type="ORF">CPEL01642_LOCUS14477</name>
</gene>
<dbReference type="Gene3D" id="1.10.238.10">
    <property type="entry name" value="EF-hand"/>
    <property type="match status" value="1"/>
</dbReference>
<sequence length="752" mass="83266">MSLRRWALRGALAGGATYAAYSFFKPVQSTDFTGEKKMKRIQRFNSLVSRGDNLQEAAKSRAEQLAALKNEVFDVVIVGGGCTGAGAALDAATRGLKVACIERSDFSNETSSRSSKLIWGGFKYLQVAFAELLSTKSITAPIASVKKFWGEFLMVYECCTERSWLAGMQPHLVQYVPQAVPFSVWVQWPPYFNHPFYSILPIIALPAFWFYDALAGFNGPLSYAMGPRTTKETFPQLKDVNYSAVYCEAMHNDARTGTCIALTAATRGASIANYVEMTGYVYGGEEGAAVTGIKCVDKMTGEKFEVRGTSVVLCTGAFLDSVRKMENPNAEKAVAAAAGCHIVLPGYFTPGGMGFAELRTSRGATMYFLPWLGNTIVGSTDKKCDATSSPEVAEDEIQYLVNEAASCLSSDIQVRRSDVLSAWQGWRPLYRDPNAPPDAPVSRHHVIGVDEKTGVVFVCGGKWSTYRAMAEELIDKVVEHKKLFHAQPCMTKKIKLVGGDGFHELLYVQLVQKYGISEDIAKHLAHTYGSAAFAVCELSKPTGKRWPRFGRVLVEGYPYLEEEVEYATKYEYAVSVKDMLTLRMRLAYINSEAAKEAIPRVTELMAGQLKWSKKEKARQEAEAREYIGHFGGPVANKKGAKLRAATMTDLHDIFEILDEDKNGYIDAVELERAATLLGFPFKNAEDVKKSFKDIDVNGNGRISSAEFTEWWNKTNSSASYNRKLHTKLSLTAENEVAIDKLLMDDEEKRKKV</sequence>
<comment type="cofactor">
    <cofactor evidence="1 10">
        <name>FAD</name>
        <dbReference type="ChEBI" id="CHEBI:57692"/>
    </cofactor>
</comment>
<evidence type="ECO:0000256" key="9">
    <source>
        <dbReference type="ARBA" id="ARBA00023002"/>
    </source>
</evidence>
<comment type="similarity">
    <text evidence="3 10">Belongs to the FAD-dependent glycerol-3-phosphate dehydrogenase family.</text>
</comment>
<evidence type="ECO:0000256" key="6">
    <source>
        <dbReference type="ARBA" id="ARBA00022827"/>
    </source>
</evidence>
<evidence type="ECO:0000256" key="4">
    <source>
        <dbReference type="ARBA" id="ARBA00013029"/>
    </source>
</evidence>
<dbReference type="PRINTS" id="PR01001">
    <property type="entry name" value="FADG3PDH"/>
</dbReference>
<dbReference type="PROSITE" id="PS00977">
    <property type="entry name" value="FAD_G3PDH_1"/>
    <property type="match status" value="1"/>
</dbReference>
<organism evidence="12">
    <name type="scientific">Coccolithus braarudii</name>
    <dbReference type="NCBI Taxonomy" id="221442"/>
    <lineage>
        <taxon>Eukaryota</taxon>
        <taxon>Haptista</taxon>
        <taxon>Haptophyta</taxon>
        <taxon>Prymnesiophyceae</taxon>
        <taxon>Coccolithales</taxon>
        <taxon>Coccolithaceae</taxon>
        <taxon>Coccolithus</taxon>
    </lineage>
</organism>
<dbReference type="PROSITE" id="PS50222">
    <property type="entry name" value="EF_HAND_2"/>
    <property type="match status" value="2"/>
</dbReference>
<dbReference type="PROSITE" id="PS00018">
    <property type="entry name" value="EF_HAND_1"/>
    <property type="match status" value="2"/>
</dbReference>
<dbReference type="InterPro" id="IPR011992">
    <property type="entry name" value="EF-hand-dom_pair"/>
</dbReference>
<comment type="catalytic activity">
    <reaction evidence="10">
        <text>a quinone + sn-glycerol 3-phosphate = dihydroxyacetone phosphate + a quinol</text>
        <dbReference type="Rhea" id="RHEA:18977"/>
        <dbReference type="ChEBI" id="CHEBI:24646"/>
        <dbReference type="ChEBI" id="CHEBI:57597"/>
        <dbReference type="ChEBI" id="CHEBI:57642"/>
        <dbReference type="ChEBI" id="CHEBI:132124"/>
        <dbReference type="EC" id="1.1.5.3"/>
    </reaction>
</comment>